<proteinExistence type="predicted"/>
<dbReference type="EMBL" id="LAZR01005074">
    <property type="protein sequence ID" value="KKN03095.1"/>
    <property type="molecule type" value="Genomic_DNA"/>
</dbReference>
<dbReference type="InterPro" id="IPR029063">
    <property type="entry name" value="SAM-dependent_MTases_sf"/>
</dbReference>
<accession>A0A0F9M6L3</accession>
<evidence type="ECO:0008006" key="2">
    <source>
        <dbReference type="Google" id="ProtNLM"/>
    </source>
</evidence>
<name>A0A0F9M6L3_9ZZZZ</name>
<reference evidence="1" key="1">
    <citation type="journal article" date="2015" name="Nature">
        <title>Complex archaea that bridge the gap between prokaryotes and eukaryotes.</title>
        <authorList>
            <person name="Spang A."/>
            <person name="Saw J.H."/>
            <person name="Jorgensen S.L."/>
            <person name="Zaremba-Niedzwiedzka K."/>
            <person name="Martijn J."/>
            <person name="Lind A.E."/>
            <person name="van Eijk R."/>
            <person name="Schleper C."/>
            <person name="Guy L."/>
            <person name="Ettema T.J."/>
        </authorList>
    </citation>
    <scope>NUCLEOTIDE SEQUENCE</scope>
</reference>
<dbReference type="SUPFAM" id="SSF53335">
    <property type="entry name" value="S-adenosyl-L-methionine-dependent methyltransferases"/>
    <property type="match status" value="1"/>
</dbReference>
<evidence type="ECO:0000313" key="1">
    <source>
        <dbReference type="EMBL" id="KKN03095.1"/>
    </source>
</evidence>
<dbReference type="AlphaFoldDB" id="A0A0F9M6L3"/>
<gene>
    <name evidence="1" type="ORF">LCGC14_1111220</name>
</gene>
<protein>
    <recommendedName>
        <fullName evidence="2">DNA (cytosine-5-)-methyltransferase</fullName>
    </recommendedName>
</protein>
<dbReference type="Gene3D" id="3.40.50.150">
    <property type="entry name" value="Vaccinia Virus protein VP39"/>
    <property type="match status" value="1"/>
</dbReference>
<comment type="caution">
    <text evidence="1">The sequence shown here is derived from an EMBL/GenBank/DDBJ whole genome shotgun (WGS) entry which is preliminary data.</text>
</comment>
<organism evidence="1">
    <name type="scientific">marine sediment metagenome</name>
    <dbReference type="NCBI Taxonomy" id="412755"/>
    <lineage>
        <taxon>unclassified sequences</taxon>
        <taxon>metagenomes</taxon>
        <taxon>ecological metagenomes</taxon>
    </lineage>
</organism>
<sequence>MSNSGKIVLDLCGGTGAWSAPYVAAGYDVRNITLPEQDVRYYKPPRRVYGVLAAPPCTDFSISGVRWWKTKDKEKGLLEALSVVAACLHIIEDTKPVWWALENPVGRLPRYIGKYNYTFQPHEYGDPWTKRTCIWGKHNIPVKTPVEPVGKWVGGSASGHRRIVDNPHFLPPDWVHKLPPSADRSTLRSITPAGFAKAFYEANK</sequence>